<proteinExistence type="predicted"/>
<evidence type="ECO:0000313" key="2">
    <source>
        <dbReference type="EMBL" id="TWP53996.1"/>
    </source>
</evidence>
<gene>
    <name evidence="2" type="ORF">FKR81_00005</name>
    <name evidence="1" type="ORF">FKR81_08540</name>
</gene>
<accession>A0A563F1Y2</accession>
<evidence type="ECO:0000313" key="1">
    <source>
        <dbReference type="EMBL" id="TWP52377.1"/>
    </source>
</evidence>
<comment type="caution">
    <text evidence="2">The sequence shown here is derived from an EMBL/GenBank/DDBJ whole genome shotgun (WGS) entry which is preliminary data.</text>
</comment>
<dbReference type="OrthoDB" id="3689620at2"/>
<dbReference type="EMBL" id="VOBR01000001">
    <property type="protein sequence ID" value="TWP53996.1"/>
    <property type="molecule type" value="Genomic_DNA"/>
</dbReference>
<name>A0A563F1Y2_9PSEU</name>
<sequence length="119" mass="13089">MQFGKLPVSSGFWAASAAFFATVPLHPWLPVVATPLGYLVWKWCTTRWRPSSQAVNTRRTPAEDLEPGQHIRLYGTAGPVGEVSATGADAQGRIRLRVVGGLEVLRRPGQPVWQVDLRN</sequence>
<reference evidence="2 3" key="1">
    <citation type="submission" date="2019-07" db="EMBL/GenBank/DDBJ databases">
        <title>Lentzea xizangensis sp. nov., isolated from Qinghai-Tibetan Plateau Soils.</title>
        <authorList>
            <person name="Huang J."/>
        </authorList>
    </citation>
    <scope>NUCLEOTIDE SEQUENCE [LARGE SCALE GENOMIC DNA]</scope>
    <source>
        <strain evidence="2 3">FXJ1.1311</strain>
    </source>
</reference>
<organism evidence="2 3">
    <name type="scientific">Lentzea tibetensis</name>
    <dbReference type="NCBI Taxonomy" id="2591470"/>
    <lineage>
        <taxon>Bacteria</taxon>
        <taxon>Bacillati</taxon>
        <taxon>Actinomycetota</taxon>
        <taxon>Actinomycetes</taxon>
        <taxon>Pseudonocardiales</taxon>
        <taxon>Pseudonocardiaceae</taxon>
        <taxon>Lentzea</taxon>
    </lineage>
</organism>
<dbReference type="Proteomes" id="UP000316639">
    <property type="component" value="Unassembled WGS sequence"/>
</dbReference>
<keyword evidence="3" id="KW-1185">Reference proteome</keyword>
<evidence type="ECO:0000313" key="3">
    <source>
        <dbReference type="Proteomes" id="UP000316639"/>
    </source>
</evidence>
<dbReference type="AlphaFoldDB" id="A0A563F1Y2"/>
<protein>
    <submittedName>
        <fullName evidence="2">Uncharacterized protein</fullName>
    </submittedName>
</protein>
<dbReference type="EMBL" id="VOBR01000005">
    <property type="protein sequence ID" value="TWP52377.1"/>
    <property type="molecule type" value="Genomic_DNA"/>
</dbReference>